<evidence type="ECO:0000313" key="2">
    <source>
        <dbReference type="EMBL" id="EJK64404.1"/>
    </source>
</evidence>
<reference evidence="2 3" key="1">
    <citation type="journal article" date="2012" name="Genome Biol.">
        <title>Genome and low-iron response of an oceanic diatom adapted to chronic iron limitation.</title>
        <authorList>
            <person name="Lommer M."/>
            <person name="Specht M."/>
            <person name="Roy A.S."/>
            <person name="Kraemer L."/>
            <person name="Andreson R."/>
            <person name="Gutowska M.A."/>
            <person name="Wolf J."/>
            <person name="Bergner S.V."/>
            <person name="Schilhabel M.B."/>
            <person name="Klostermeier U.C."/>
            <person name="Beiko R.G."/>
            <person name="Rosenstiel P."/>
            <person name="Hippler M."/>
            <person name="Laroche J."/>
        </authorList>
    </citation>
    <scope>NUCLEOTIDE SEQUENCE [LARGE SCALE GENOMIC DNA]</scope>
    <source>
        <strain evidence="2 3">CCMP1005</strain>
    </source>
</reference>
<dbReference type="OrthoDB" id="5980003at2759"/>
<proteinExistence type="predicted"/>
<keyword evidence="3" id="KW-1185">Reference proteome</keyword>
<gene>
    <name evidence="2" type="ORF">THAOC_14863</name>
</gene>
<evidence type="ECO:0000313" key="3">
    <source>
        <dbReference type="Proteomes" id="UP000266841"/>
    </source>
</evidence>
<dbReference type="AlphaFoldDB" id="K0SHD7"/>
<evidence type="ECO:0000256" key="1">
    <source>
        <dbReference type="SAM" id="MobiDB-lite"/>
    </source>
</evidence>
<feature type="compositionally biased region" description="Basic and acidic residues" evidence="1">
    <location>
        <begin position="255"/>
        <end position="279"/>
    </location>
</feature>
<name>K0SHD7_THAOC</name>
<feature type="region of interest" description="Disordered" evidence="1">
    <location>
        <begin position="255"/>
        <end position="290"/>
    </location>
</feature>
<dbReference type="Proteomes" id="UP000266841">
    <property type="component" value="Unassembled WGS sequence"/>
</dbReference>
<accession>K0SHD7</accession>
<comment type="caution">
    <text evidence="2">The sequence shown here is derived from an EMBL/GenBank/DDBJ whole genome shotgun (WGS) entry which is preliminary data.</text>
</comment>
<organism evidence="2 3">
    <name type="scientific">Thalassiosira oceanica</name>
    <name type="common">Marine diatom</name>
    <dbReference type="NCBI Taxonomy" id="159749"/>
    <lineage>
        <taxon>Eukaryota</taxon>
        <taxon>Sar</taxon>
        <taxon>Stramenopiles</taxon>
        <taxon>Ochrophyta</taxon>
        <taxon>Bacillariophyta</taxon>
        <taxon>Coscinodiscophyceae</taxon>
        <taxon>Thalassiosirophycidae</taxon>
        <taxon>Thalassiosirales</taxon>
        <taxon>Thalassiosiraceae</taxon>
        <taxon>Thalassiosira</taxon>
    </lineage>
</organism>
<dbReference type="EMBL" id="AGNL01017292">
    <property type="protein sequence ID" value="EJK64404.1"/>
    <property type="molecule type" value="Genomic_DNA"/>
</dbReference>
<protein>
    <submittedName>
        <fullName evidence="2">Uncharacterized protein</fullName>
    </submittedName>
</protein>
<sequence>MNDGCYTNGAAHDVLNDAANLSNAQKRFVSLCISHCASNAGKQAWSPTLGLFWCLVQKVFGSSEVAKDITGSAWLEYSEIRWYSTWDLLNDIFMKWPSFEEVVEKIVTDGVSPANSSKLLGLLRDPRKSWTLRVELSAYIEGLEDLRHLCYFLEGDGTDMAFHVANRLKAFTDLFPNGQMKTLPSTNQIIQRAILWATTDGGYSVPTMPRAPPRSFAAISEEVRNQVVAERPRRRAAIQAVHQATFATLSPAERARREKRILDSQEKEAREQELQKALEEEADDTDRPPLTVDEWNAHVVTVVAPAIEYFTSRLIDSGGDRFLLHELFKGASVLNPSNAKQLSHAEAMDLLEKLRAYPALNRSGDDNIVDKLKKGFGAYKSKCMLVSSF</sequence>